<dbReference type="AlphaFoldDB" id="K2Q6K8"/>
<dbReference type="PANTHER" id="PTHR43861">
    <property type="entry name" value="TRANS-ACONITATE 2-METHYLTRANSFERASE-RELATED"/>
    <property type="match status" value="1"/>
</dbReference>
<dbReference type="InterPro" id="IPR041698">
    <property type="entry name" value="Methyltransf_25"/>
</dbReference>
<reference evidence="4 5" key="1">
    <citation type="journal article" date="2012" name="J. Bacteriol.">
        <title>Genome Sequence of Galbibacter marinum Type Strain ck-I2-15.</title>
        <authorList>
            <person name="Lai Q."/>
            <person name="Li C."/>
            <person name="Shao Z."/>
        </authorList>
    </citation>
    <scope>NUCLEOTIDE SEQUENCE [LARGE SCALE GENOMIC DNA]</scope>
    <source>
        <strain evidence="5">ck-I2-15</strain>
    </source>
</reference>
<dbReference type="PATRIC" id="fig|555500.3.peg.679"/>
<proteinExistence type="predicted"/>
<protein>
    <submittedName>
        <fullName evidence="4">Type 11 methyltransferase</fullName>
    </submittedName>
</protein>
<dbReference type="CDD" id="cd02440">
    <property type="entry name" value="AdoMet_MTases"/>
    <property type="match status" value="1"/>
</dbReference>
<name>K2Q6K8_9FLAO</name>
<dbReference type="Gene3D" id="3.40.50.150">
    <property type="entry name" value="Vaccinia Virus protein VP39"/>
    <property type="match status" value="1"/>
</dbReference>
<evidence type="ECO:0000256" key="1">
    <source>
        <dbReference type="ARBA" id="ARBA00022603"/>
    </source>
</evidence>
<dbReference type="Proteomes" id="UP000007364">
    <property type="component" value="Unassembled WGS sequence"/>
</dbReference>
<sequence length="245" mass="27692">MVGFITFGCMKSTIEEIEKRFDQDVERFSNLDTGQATTLDAAFNLELITQAISKEYPDGISVLDVGCGAGNYSVKLAQKVKDVQYTLLDLSKPMLEKATQRLNSLTSQKIIAVKGDFRDQDLKQGHYDVIIATAVLHHLRDDTDWETAFKKLYNLLKPGGSIWIFDLVQQHTDALQGYIYKDLYGAYLTQLGGEGYRDKVFAYIEKEDSPRSLMYQLELLQKVGFTAVDVLHKNLCFASFVGFKN</sequence>
<accession>K2Q6K8</accession>
<keyword evidence="5" id="KW-1185">Reference proteome</keyword>
<dbReference type="EMBL" id="AMSG01000002">
    <property type="protein sequence ID" value="EKF56511.1"/>
    <property type="molecule type" value="Genomic_DNA"/>
</dbReference>
<evidence type="ECO:0000313" key="5">
    <source>
        <dbReference type="Proteomes" id="UP000007364"/>
    </source>
</evidence>
<gene>
    <name evidence="4" type="ORF">I215_03273</name>
</gene>
<keyword evidence="2 4" id="KW-0808">Transferase</keyword>
<dbReference type="SUPFAM" id="SSF53335">
    <property type="entry name" value="S-adenosyl-L-methionine-dependent methyltransferases"/>
    <property type="match status" value="1"/>
</dbReference>
<evidence type="ECO:0000259" key="3">
    <source>
        <dbReference type="Pfam" id="PF13649"/>
    </source>
</evidence>
<dbReference type="InterPro" id="IPR029063">
    <property type="entry name" value="SAM-dependent_MTases_sf"/>
</dbReference>
<dbReference type="GO" id="GO:0032259">
    <property type="term" value="P:methylation"/>
    <property type="evidence" value="ECO:0007669"/>
    <property type="project" value="UniProtKB-KW"/>
</dbReference>
<evidence type="ECO:0000313" key="4">
    <source>
        <dbReference type="EMBL" id="EKF56511.1"/>
    </source>
</evidence>
<dbReference type="PANTHER" id="PTHR43861:SF1">
    <property type="entry name" value="TRANS-ACONITATE 2-METHYLTRANSFERASE"/>
    <property type="match status" value="1"/>
</dbReference>
<comment type="caution">
    <text evidence="4">The sequence shown here is derived from an EMBL/GenBank/DDBJ whole genome shotgun (WGS) entry which is preliminary data.</text>
</comment>
<feature type="domain" description="Methyltransferase" evidence="3">
    <location>
        <begin position="62"/>
        <end position="160"/>
    </location>
</feature>
<dbReference type="eggNOG" id="COG2226">
    <property type="taxonomic scope" value="Bacteria"/>
</dbReference>
<keyword evidence="1 4" id="KW-0489">Methyltransferase</keyword>
<evidence type="ECO:0000256" key="2">
    <source>
        <dbReference type="ARBA" id="ARBA00022679"/>
    </source>
</evidence>
<dbReference type="GO" id="GO:0008168">
    <property type="term" value="F:methyltransferase activity"/>
    <property type="evidence" value="ECO:0007669"/>
    <property type="project" value="UniProtKB-KW"/>
</dbReference>
<dbReference type="Pfam" id="PF13649">
    <property type="entry name" value="Methyltransf_25"/>
    <property type="match status" value="1"/>
</dbReference>
<dbReference type="STRING" id="555500.I215_03273"/>
<organism evidence="4 5">
    <name type="scientific">Galbibacter marinus</name>
    <dbReference type="NCBI Taxonomy" id="555500"/>
    <lineage>
        <taxon>Bacteria</taxon>
        <taxon>Pseudomonadati</taxon>
        <taxon>Bacteroidota</taxon>
        <taxon>Flavobacteriia</taxon>
        <taxon>Flavobacteriales</taxon>
        <taxon>Flavobacteriaceae</taxon>
        <taxon>Galbibacter</taxon>
    </lineage>
</organism>